<reference evidence="1 2" key="1">
    <citation type="journal article" date="2016" name="Microb. Cell Fact.">
        <title>Dissection of exopolysaccharide biosynthesis in Kozakia baliensis.</title>
        <authorList>
            <person name="Brandt J.U."/>
            <person name="Jakob F."/>
            <person name="Behr J."/>
            <person name="Geissler A.J."/>
            <person name="Vogel R.F."/>
        </authorList>
    </citation>
    <scope>NUCLEOTIDE SEQUENCE [LARGE SCALE GENOMIC DNA]</scope>
    <source>
        <strain evidence="1 2">DSM 14400</strain>
    </source>
</reference>
<keyword evidence="2" id="KW-1185">Reference proteome</keyword>
<evidence type="ECO:0000313" key="2">
    <source>
        <dbReference type="Proteomes" id="UP000179145"/>
    </source>
</evidence>
<accession>A0A1D8USK5</accession>
<name>A0A1D8USK5_9PROT</name>
<dbReference type="EMBL" id="CP014674">
    <property type="protein sequence ID" value="AOX16642.1"/>
    <property type="molecule type" value="Genomic_DNA"/>
</dbReference>
<dbReference type="SUPFAM" id="SSF48452">
    <property type="entry name" value="TPR-like"/>
    <property type="match status" value="1"/>
</dbReference>
<protein>
    <submittedName>
        <fullName evidence="1">Uncharacterized protein</fullName>
    </submittedName>
</protein>
<sequence>MDSDQRDLLLSLAYFYICCGRDWRALPLLLLVIAQSPDDCECLRMLAHVYIMVDRGELALVVLDRMRQLSPTIIAGDALLRARALQRLGRHEEARHVFDQYIQAMAA</sequence>
<dbReference type="KEGG" id="kba:A0U89_05325"/>
<dbReference type="Gene3D" id="1.25.40.10">
    <property type="entry name" value="Tetratricopeptide repeat domain"/>
    <property type="match status" value="1"/>
</dbReference>
<organism evidence="1 2">
    <name type="scientific">Kozakia baliensis</name>
    <dbReference type="NCBI Taxonomy" id="153496"/>
    <lineage>
        <taxon>Bacteria</taxon>
        <taxon>Pseudomonadati</taxon>
        <taxon>Pseudomonadota</taxon>
        <taxon>Alphaproteobacteria</taxon>
        <taxon>Acetobacterales</taxon>
        <taxon>Acetobacteraceae</taxon>
        <taxon>Kozakia</taxon>
    </lineage>
</organism>
<dbReference type="InterPro" id="IPR011990">
    <property type="entry name" value="TPR-like_helical_dom_sf"/>
</dbReference>
<proteinExistence type="predicted"/>
<evidence type="ECO:0000313" key="1">
    <source>
        <dbReference type="EMBL" id="AOX16642.1"/>
    </source>
</evidence>
<dbReference type="Proteomes" id="UP000179145">
    <property type="component" value="Chromosome"/>
</dbReference>
<dbReference type="STRING" id="153496.A0U89_05325"/>
<gene>
    <name evidence="1" type="ORF">A0U89_05325</name>
</gene>
<dbReference type="OrthoDB" id="6169055at2"/>
<dbReference type="RefSeq" id="WP_070402377.1">
    <property type="nucleotide sequence ID" value="NZ_BJVW01000019.1"/>
</dbReference>
<dbReference type="AlphaFoldDB" id="A0A1D8USK5"/>